<proteinExistence type="predicted"/>
<dbReference type="GeneID" id="64656037"/>
<keyword evidence="2" id="KW-1185">Reference proteome</keyword>
<evidence type="ECO:0000313" key="2">
    <source>
        <dbReference type="Proteomes" id="UP001195769"/>
    </source>
</evidence>
<gene>
    <name evidence="1" type="ORF">F5891DRAFT_1034082</name>
</gene>
<dbReference type="Proteomes" id="UP001195769">
    <property type="component" value="Unassembled WGS sequence"/>
</dbReference>
<dbReference type="RefSeq" id="XP_041226020.1">
    <property type="nucleotide sequence ID" value="XM_041361739.1"/>
</dbReference>
<comment type="caution">
    <text evidence="1">The sequence shown here is derived from an EMBL/GenBank/DDBJ whole genome shotgun (WGS) entry which is preliminary data.</text>
</comment>
<evidence type="ECO:0000313" key="1">
    <source>
        <dbReference type="EMBL" id="KAG1900444.1"/>
    </source>
</evidence>
<accession>A0AAD4E690</accession>
<dbReference type="EMBL" id="JABBWK010000027">
    <property type="protein sequence ID" value="KAG1900444.1"/>
    <property type="molecule type" value="Genomic_DNA"/>
</dbReference>
<dbReference type="AlphaFoldDB" id="A0AAD4E690"/>
<sequence length="75" mass="8725">MSRMMSFALSRSCSLSSTLCTWGWRHCAPSSSRIDGARFRTSKCSFEIFQWDRLVFAWFVMMRVDTDEAARGCLR</sequence>
<name>A0AAD4E690_9AGAM</name>
<organism evidence="1 2">
    <name type="scientific">Suillus fuscotomentosus</name>
    <dbReference type="NCBI Taxonomy" id="1912939"/>
    <lineage>
        <taxon>Eukaryota</taxon>
        <taxon>Fungi</taxon>
        <taxon>Dikarya</taxon>
        <taxon>Basidiomycota</taxon>
        <taxon>Agaricomycotina</taxon>
        <taxon>Agaricomycetes</taxon>
        <taxon>Agaricomycetidae</taxon>
        <taxon>Boletales</taxon>
        <taxon>Suillineae</taxon>
        <taxon>Suillaceae</taxon>
        <taxon>Suillus</taxon>
    </lineage>
</organism>
<protein>
    <submittedName>
        <fullName evidence="1">Uncharacterized protein</fullName>
    </submittedName>
</protein>
<reference evidence="1" key="1">
    <citation type="journal article" date="2020" name="New Phytol.">
        <title>Comparative genomics reveals dynamic genome evolution in host specialist ectomycorrhizal fungi.</title>
        <authorList>
            <person name="Lofgren L.A."/>
            <person name="Nguyen N.H."/>
            <person name="Vilgalys R."/>
            <person name="Ruytinx J."/>
            <person name="Liao H.L."/>
            <person name="Branco S."/>
            <person name="Kuo A."/>
            <person name="LaButti K."/>
            <person name="Lipzen A."/>
            <person name="Andreopoulos W."/>
            <person name="Pangilinan J."/>
            <person name="Riley R."/>
            <person name="Hundley H."/>
            <person name="Na H."/>
            <person name="Barry K."/>
            <person name="Grigoriev I.V."/>
            <person name="Stajich J.E."/>
            <person name="Kennedy P.G."/>
        </authorList>
    </citation>
    <scope>NUCLEOTIDE SEQUENCE</scope>
    <source>
        <strain evidence="1">FC203</strain>
    </source>
</reference>